<sequence>MNKDRRNILKAALGVACVPLTPSQPEGPFYPIHEQLEKDFDMTTMNGLKVAKGEKVYIRGTVVDENCNPVAGALVDLWQACHSGKYLHDDDPNPAELDPNFQYWAKLKTDNAGLWRVKTIIPGA</sequence>
<dbReference type="InterPro" id="IPR000627">
    <property type="entry name" value="Intradiol_dOase_C"/>
</dbReference>
<organism evidence="5 6">
    <name type="scientific">Candidatus Thiomargarita nelsonii</name>
    <dbReference type="NCBI Taxonomy" id="1003181"/>
    <lineage>
        <taxon>Bacteria</taxon>
        <taxon>Pseudomonadati</taxon>
        <taxon>Pseudomonadota</taxon>
        <taxon>Gammaproteobacteria</taxon>
        <taxon>Thiotrichales</taxon>
        <taxon>Thiotrichaceae</taxon>
        <taxon>Thiomargarita</taxon>
    </lineage>
</organism>
<dbReference type="PANTHER" id="PTHR33711">
    <property type="entry name" value="DIOXYGENASE, PUTATIVE (AFU_ORTHOLOGUE AFUA_2G02910)-RELATED"/>
    <property type="match status" value="1"/>
</dbReference>
<name>A0A176S4L8_9GAMM</name>
<feature type="non-terminal residue" evidence="5">
    <location>
        <position position="124"/>
    </location>
</feature>
<dbReference type="InterPro" id="IPR015889">
    <property type="entry name" value="Intradiol_dOase_core"/>
</dbReference>
<dbReference type="Pfam" id="PF00775">
    <property type="entry name" value="Dioxygenase_C"/>
    <property type="match status" value="1"/>
</dbReference>
<keyword evidence="3 5" id="KW-0560">Oxidoreductase</keyword>
<dbReference type="SUPFAM" id="SSF49482">
    <property type="entry name" value="Aromatic compound dioxygenase"/>
    <property type="match status" value="1"/>
</dbReference>
<protein>
    <submittedName>
        <fullName evidence="5">Intradiol ring-cleavage dioxygenase</fullName>
        <ecNumber evidence="5">1.13.11.-</ecNumber>
    </submittedName>
</protein>
<feature type="domain" description="Intradiol ring-cleavage dioxygenases" evidence="4">
    <location>
        <begin position="26"/>
        <end position="123"/>
    </location>
</feature>
<proteinExistence type="inferred from homology"/>
<dbReference type="Proteomes" id="UP000076962">
    <property type="component" value="Unassembled WGS sequence"/>
</dbReference>
<gene>
    <name evidence="5" type="ORF">THIOM_001322</name>
</gene>
<evidence type="ECO:0000313" key="6">
    <source>
        <dbReference type="Proteomes" id="UP000076962"/>
    </source>
</evidence>
<evidence type="ECO:0000256" key="1">
    <source>
        <dbReference type="ARBA" id="ARBA00007825"/>
    </source>
</evidence>
<dbReference type="GO" id="GO:0016702">
    <property type="term" value="F:oxidoreductase activity, acting on single donors with incorporation of molecular oxygen, incorporation of two atoms of oxygen"/>
    <property type="evidence" value="ECO:0007669"/>
    <property type="project" value="InterPro"/>
</dbReference>
<dbReference type="EC" id="1.13.11.-" evidence="5"/>
<accession>A0A176S4L8</accession>
<evidence type="ECO:0000313" key="5">
    <source>
        <dbReference type="EMBL" id="OAD22856.1"/>
    </source>
</evidence>
<dbReference type="GO" id="GO:0008199">
    <property type="term" value="F:ferric iron binding"/>
    <property type="evidence" value="ECO:0007669"/>
    <property type="project" value="InterPro"/>
</dbReference>
<evidence type="ECO:0000259" key="4">
    <source>
        <dbReference type="Pfam" id="PF00775"/>
    </source>
</evidence>
<dbReference type="AlphaFoldDB" id="A0A176S4L8"/>
<evidence type="ECO:0000256" key="3">
    <source>
        <dbReference type="ARBA" id="ARBA00023002"/>
    </source>
</evidence>
<keyword evidence="6" id="KW-1185">Reference proteome</keyword>
<dbReference type="PANTHER" id="PTHR33711:SF10">
    <property type="entry name" value="INTRADIOL RING-CLEAVAGE DIOXYGENASES DOMAIN-CONTAINING PROTEIN"/>
    <property type="match status" value="1"/>
</dbReference>
<dbReference type="Gene3D" id="2.60.130.10">
    <property type="entry name" value="Aromatic compound dioxygenase"/>
    <property type="match status" value="1"/>
</dbReference>
<keyword evidence="2 5" id="KW-0223">Dioxygenase</keyword>
<comment type="caution">
    <text evidence="5">The sequence shown here is derived from an EMBL/GenBank/DDBJ whole genome shotgun (WGS) entry which is preliminary data.</text>
</comment>
<evidence type="ECO:0000256" key="2">
    <source>
        <dbReference type="ARBA" id="ARBA00022964"/>
    </source>
</evidence>
<dbReference type="EMBL" id="LUTY01000699">
    <property type="protein sequence ID" value="OAD22856.1"/>
    <property type="molecule type" value="Genomic_DNA"/>
</dbReference>
<reference evidence="5 6" key="1">
    <citation type="submission" date="2016-05" db="EMBL/GenBank/DDBJ databases">
        <title>Single-cell genome of chain-forming Candidatus Thiomargarita nelsonii and comparison to other large sulfur-oxidizing bacteria.</title>
        <authorList>
            <person name="Winkel M."/>
            <person name="Salman V."/>
            <person name="Woyke T."/>
            <person name="Schulz-Vogt H."/>
            <person name="Richter M."/>
            <person name="Flood B."/>
            <person name="Bailey J."/>
            <person name="Amann R."/>
            <person name="Mussmann M."/>
        </authorList>
    </citation>
    <scope>NUCLEOTIDE SEQUENCE [LARGE SCALE GENOMIC DNA]</scope>
    <source>
        <strain evidence="5 6">THI036</strain>
    </source>
</reference>
<dbReference type="InterPro" id="IPR050770">
    <property type="entry name" value="Intradiol_RC_Dioxygenase"/>
</dbReference>
<comment type="similarity">
    <text evidence="1">Belongs to the intradiol ring-cleavage dioxygenase family.</text>
</comment>